<keyword evidence="2" id="KW-1185">Reference proteome</keyword>
<dbReference type="Proteomes" id="UP000054047">
    <property type="component" value="Unassembled WGS sequence"/>
</dbReference>
<dbReference type="EMBL" id="KN737888">
    <property type="protein sequence ID" value="KIH55107.1"/>
    <property type="molecule type" value="Genomic_DNA"/>
</dbReference>
<accession>A0A0C2CZ39</accession>
<dbReference type="Pfam" id="PF03314">
    <property type="entry name" value="DUF273"/>
    <property type="match status" value="1"/>
</dbReference>
<protein>
    <submittedName>
        <fullName evidence="1">Uncharacterized protein</fullName>
    </submittedName>
</protein>
<dbReference type="InterPro" id="IPR004988">
    <property type="entry name" value="DUF273"/>
</dbReference>
<reference evidence="1 2" key="1">
    <citation type="submission" date="2013-12" db="EMBL/GenBank/DDBJ databases">
        <title>Draft genome of the parsitic nematode Ancylostoma duodenale.</title>
        <authorList>
            <person name="Mitreva M."/>
        </authorList>
    </citation>
    <scope>NUCLEOTIDE SEQUENCE [LARGE SCALE GENOMIC DNA]</scope>
    <source>
        <strain evidence="1 2">Zhejiang</strain>
    </source>
</reference>
<evidence type="ECO:0000313" key="2">
    <source>
        <dbReference type="Proteomes" id="UP000054047"/>
    </source>
</evidence>
<dbReference type="OrthoDB" id="407658at2759"/>
<evidence type="ECO:0000313" key="1">
    <source>
        <dbReference type="EMBL" id="KIH55107.1"/>
    </source>
</evidence>
<proteinExistence type="predicted"/>
<dbReference type="AlphaFoldDB" id="A0A0C2CZ39"/>
<name>A0A0C2CZ39_9BILA</name>
<organism evidence="1 2">
    <name type="scientific">Ancylostoma duodenale</name>
    <dbReference type="NCBI Taxonomy" id="51022"/>
    <lineage>
        <taxon>Eukaryota</taxon>
        <taxon>Metazoa</taxon>
        <taxon>Ecdysozoa</taxon>
        <taxon>Nematoda</taxon>
        <taxon>Chromadorea</taxon>
        <taxon>Rhabditida</taxon>
        <taxon>Rhabditina</taxon>
        <taxon>Rhabditomorpha</taxon>
        <taxon>Strongyloidea</taxon>
        <taxon>Ancylostomatidae</taxon>
        <taxon>Ancylostomatinae</taxon>
        <taxon>Ancylostoma</taxon>
    </lineage>
</organism>
<gene>
    <name evidence="1" type="ORF">ANCDUO_14742</name>
</gene>
<sequence>MDLLAFLGEVLFSEDRKSELAFCLHIYYNLKSYDDLFTFEACIRHMLGMHSKMGKIRIFKKLCHFNLSDYSNVTWSYDPNLIESSKKIEAKLQGLYDIIERDRIKSLARMVNFL</sequence>